<evidence type="ECO:0000256" key="3">
    <source>
        <dbReference type="ARBA" id="ARBA00022598"/>
    </source>
</evidence>
<evidence type="ECO:0000256" key="2">
    <source>
        <dbReference type="ARBA" id="ARBA00022490"/>
    </source>
</evidence>
<dbReference type="EC" id="6.3.4.19" evidence="8"/>
<dbReference type="GO" id="GO:0032267">
    <property type="term" value="F:tRNA(Ile)-lysidine synthase activity"/>
    <property type="evidence" value="ECO:0007669"/>
    <property type="project" value="UniProtKB-EC"/>
</dbReference>
<evidence type="ECO:0000256" key="5">
    <source>
        <dbReference type="ARBA" id="ARBA00022741"/>
    </source>
</evidence>
<reference evidence="10 11" key="1">
    <citation type="submission" date="2019-08" db="EMBL/GenBank/DDBJ databases">
        <title>In-depth cultivation of the pig gut microbiome towards novel bacterial diversity and tailored functional studies.</title>
        <authorList>
            <person name="Wylensek D."/>
            <person name="Hitch T.C.A."/>
            <person name="Clavel T."/>
        </authorList>
    </citation>
    <scope>NUCLEOTIDE SEQUENCE [LARGE SCALE GENOMIC DNA]</scope>
    <source>
        <strain evidence="10 11">WCA-389-WT-23D1</strain>
    </source>
</reference>
<evidence type="ECO:0000256" key="8">
    <source>
        <dbReference type="HAMAP-Rule" id="MF_01161"/>
    </source>
</evidence>
<dbReference type="InterPro" id="IPR020825">
    <property type="entry name" value="Phe-tRNA_synthase-like_B3/B4"/>
</dbReference>
<evidence type="ECO:0000313" key="11">
    <source>
        <dbReference type="Proteomes" id="UP000429958"/>
    </source>
</evidence>
<comment type="catalytic activity">
    <reaction evidence="7 8">
        <text>cytidine(34) in tRNA(Ile2) + L-lysine + ATP = lysidine(34) in tRNA(Ile2) + AMP + diphosphate + H(+)</text>
        <dbReference type="Rhea" id="RHEA:43744"/>
        <dbReference type="Rhea" id="RHEA-COMP:10625"/>
        <dbReference type="Rhea" id="RHEA-COMP:10670"/>
        <dbReference type="ChEBI" id="CHEBI:15378"/>
        <dbReference type="ChEBI" id="CHEBI:30616"/>
        <dbReference type="ChEBI" id="CHEBI:32551"/>
        <dbReference type="ChEBI" id="CHEBI:33019"/>
        <dbReference type="ChEBI" id="CHEBI:82748"/>
        <dbReference type="ChEBI" id="CHEBI:83665"/>
        <dbReference type="ChEBI" id="CHEBI:456215"/>
        <dbReference type="EC" id="6.3.4.19"/>
    </reaction>
</comment>
<evidence type="ECO:0000313" key="10">
    <source>
        <dbReference type="EMBL" id="MSS37050.1"/>
    </source>
</evidence>
<dbReference type="NCBIfam" id="TIGR02432">
    <property type="entry name" value="lysidine_TilS_N"/>
    <property type="match status" value="1"/>
</dbReference>
<comment type="subcellular location">
    <subcellularLocation>
        <location evidence="1 8">Cytoplasm</location>
    </subcellularLocation>
</comment>
<evidence type="ECO:0000256" key="7">
    <source>
        <dbReference type="ARBA" id="ARBA00048539"/>
    </source>
</evidence>
<dbReference type="AlphaFoldDB" id="A0A7X2NLF8"/>
<keyword evidence="6 8" id="KW-0067">ATP-binding</keyword>
<proteinExistence type="inferred from homology"/>
<dbReference type="GO" id="GO:0005524">
    <property type="term" value="F:ATP binding"/>
    <property type="evidence" value="ECO:0007669"/>
    <property type="project" value="UniProtKB-UniRule"/>
</dbReference>
<accession>A0A7X2NLF8</accession>
<dbReference type="SMART" id="SM00977">
    <property type="entry name" value="TilS_C"/>
    <property type="match status" value="1"/>
</dbReference>
<dbReference type="GO" id="GO:0006400">
    <property type="term" value="P:tRNA modification"/>
    <property type="evidence" value="ECO:0007669"/>
    <property type="project" value="UniProtKB-UniRule"/>
</dbReference>
<name>A0A7X2NLF8_9CLOT</name>
<dbReference type="InterPro" id="IPR011063">
    <property type="entry name" value="TilS/TtcA_N"/>
</dbReference>
<evidence type="ECO:0000256" key="1">
    <source>
        <dbReference type="ARBA" id="ARBA00004496"/>
    </source>
</evidence>
<evidence type="ECO:0000256" key="6">
    <source>
        <dbReference type="ARBA" id="ARBA00022840"/>
    </source>
</evidence>
<dbReference type="NCBIfam" id="TIGR02433">
    <property type="entry name" value="lysidine_TilS_C"/>
    <property type="match status" value="1"/>
</dbReference>
<sequence length="497" mass="56354">MEGFEAKFRKTVKEYHMLEPGDRVIAAVSGGADSVCLLALLKEMRASLKLCLRAVHVHHGLREGEADRDAEFVSELCSALGVPCHIIRVDVRKLAEEKGMSEEEAGRYLRYEAFEREAAAWEEEEPEEGPGLVRVAVAHQRDDQAETILHNMFRGSGLHGLRGIPYVRGRIIRPLLDEPRGEILQWLSEKGLSFVEDSTNSEGCYTRNRIRSRILPQIESEVNQGAVGNILRLGRLADQADQYLREQADLWIKRYVRGGEPAVPVRASFDGGQSQKLNTESLGEAGDAGAEGILIPAKEFLAQPEIIRSYIVLELLKTLSGHARNLGERHVQQVLELFLRPVGRKVKLPYYLTARKEYEGVFLGFSFFEGKQRGFICPQVKTRIFSCEKGAEFPKKMYTKWFDYDKIKDTPVVRTRQTGDFITLSDGKTKTVKRFMIDEKIPRQMRDEIPLLADGSHVMWIMGYRISQFYKIEADTKRIFEACAIYPAKEVNNNNGG</sequence>
<protein>
    <recommendedName>
        <fullName evidence="8">tRNA(Ile)-lysidine synthase</fullName>
        <ecNumber evidence="8">6.3.4.19</ecNumber>
    </recommendedName>
    <alternativeName>
        <fullName evidence="8">tRNA(Ile)-2-lysyl-cytidine synthase</fullName>
    </alternativeName>
    <alternativeName>
        <fullName evidence="8">tRNA(Ile)-lysidine synthetase</fullName>
    </alternativeName>
</protein>
<comment type="function">
    <text evidence="8">Ligates lysine onto the cytidine present at position 34 of the AUA codon-specific tRNA(Ile) that contains the anticodon CAU, in an ATP-dependent manner. Cytidine is converted to lysidine, thus changing the amino acid specificity of the tRNA from methionine to isoleucine.</text>
</comment>
<feature type="binding site" evidence="8">
    <location>
        <begin position="29"/>
        <end position="34"/>
    </location>
    <ligand>
        <name>ATP</name>
        <dbReference type="ChEBI" id="CHEBI:30616"/>
    </ligand>
</feature>
<organism evidence="10 11">
    <name type="scientific">Clostridium porci</name>
    <dbReference type="NCBI Taxonomy" id="2605778"/>
    <lineage>
        <taxon>Bacteria</taxon>
        <taxon>Bacillati</taxon>
        <taxon>Bacillota</taxon>
        <taxon>Clostridia</taxon>
        <taxon>Eubacteriales</taxon>
        <taxon>Clostridiaceae</taxon>
        <taxon>Clostridium</taxon>
    </lineage>
</organism>
<dbReference type="SUPFAM" id="SSF56037">
    <property type="entry name" value="PheT/TilS domain"/>
    <property type="match status" value="1"/>
</dbReference>
<dbReference type="SUPFAM" id="SSF52402">
    <property type="entry name" value="Adenine nucleotide alpha hydrolases-like"/>
    <property type="match status" value="1"/>
</dbReference>
<dbReference type="InterPro" id="IPR012796">
    <property type="entry name" value="Lysidine-tRNA-synth_C"/>
</dbReference>
<dbReference type="GO" id="GO:0005737">
    <property type="term" value="C:cytoplasm"/>
    <property type="evidence" value="ECO:0007669"/>
    <property type="project" value="UniProtKB-SubCell"/>
</dbReference>
<dbReference type="Pfam" id="PF11734">
    <property type="entry name" value="TilS_C"/>
    <property type="match status" value="1"/>
</dbReference>
<dbReference type="PANTHER" id="PTHR43033:SF1">
    <property type="entry name" value="TRNA(ILE)-LYSIDINE SYNTHASE-RELATED"/>
    <property type="match status" value="1"/>
</dbReference>
<dbReference type="RefSeq" id="WP_178258447.1">
    <property type="nucleotide sequence ID" value="NZ_VUMD01000008.1"/>
</dbReference>
<dbReference type="InterPro" id="IPR012094">
    <property type="entry name" value="tRNA_Ile_lys_synt"/>
</dbReference>
<evidence type="ECO:0000256" key="4">
    <source>
        <dbReference type="ARBA" id="ARBA00022694"/>
    </source>
</evidence>
<keyword evidence="5 8" id="KW-0547">Nucleotide-binding</keyword>
<keyword evidence="4 8" id="KW-0819">tRNA processing</keyword>
<dbReference type="InterPro" id="IPR014729">
    <property type="entry name" value="Rossmann-like_a/b/a_fold"/>
</dbReference>
<dbReference type="CDD" id="cd01992">
    <property type="entry name" value="TilS_N"/>
    <property type="match status" value="1"/>
</dbReference>
<comment type="domain">
    <text evidence="8">The N-terminal region contains the highly conserved SGGXDS motif, predicted to be a P-loop motif involved in ATP binding.</text>
</comment>
<dbReference type="Pfam" id="PF01171">
    <property type="entry name" value="ATP_bind_3"/>
    <property type="match status" value="1"/>
</dbReference>
<dbReference type="InterPro" id="IPR012795">
    <property type="entry name" value="tRNA_Ile_lys_synt_N"/>
</dbReference>
<evidence type="ECO:0000259" key="9">
    <source>
        <dbReference type="SMART" id="SM00977"/>
    </source>
</evidence>
<keyword evidence="11" id="KW-1185">Reference proteome</keyword>
<keyword evidence="2 8" id="KW-0963">Cytoplasm</keyword>
<keyword evidence="3 8" id="KW-0436">Ligase</keyword>
<feature type="domain" description="Lysidine-tRNA(Ile) synthetase C-terminal" evidence="9">
    <location>
        <begin position="411"/>
        <end position="482"/>
    </location>
</feature>
<comment type="caution">
    <text evidence="10">The sequence shown here is derived from an EMBL/GenBank/DDBJ whole genome shotgun (WGS) entry which is preliminary data.</text>
</comment>
<comment type="similarity">
    <text evidence="8">Belongs to the tRNA(Ile)-lysidine synthase family.</text>
</comment>
<dbReference type="Gene3D" id="3.50.40.10">
    <property type="entry name" value="Phenylalanyl-trna Synthetase, Chain B, domain 3"/>
    <property type="match status" value="1"/>
</dbReference>
<gene>
    <name evidence="8 10" type="primary">tilS</name>
    <name evidence="10" type="ORF">FYJ39_10795</name>
</gene>
<dbReference type="EMBL" id="VUMD01000008">
    <property type="protein sequence ID" value="MSS37050.1"/>
    <property type="molecule type" value="Genomic_DNA"/>
</dbReference>
<dbReference type="Proteomes" id="UP000429958">
    <property type="component" value="Unassembled WGS sequence"/>
</dbReference>
<dbReference type="PANTHER" id="PTHR43033">
    <property type="entry name" value="TRNA(ILE)-LYSIDINE SYNTHASE-RELATED"/>
    <property type="match status" value="1"/>
</dbReference>
<dbReference type="Gene3D" id="3.40.50.620">
    <property type="entry name" value="HUPs"/>
    <property type="match status" value="1"/>
</dbReference>
<dbReference type="HAMAP" id="MF_01161">
    <property type="entry name" value="tRNA_Ile_lys_synt"/>
    <property type="match status" value="1"/>
</dbReference>